<name>A0AA39U7G0_9PEZI</name>
<feature type="transmembrane region" description="Helical" evidence="7">
    <location>
        <begin position="34"/>
        <end position="53"/>
    </location>
</feature>
<keyword evidence="2 7" id="KW-0812">Transmembrane</keyword>
<dbReference type="PANTHER" id="PTHR33048:SF47">
    <property type="entry name" value="INTEGRAL MEMBRANE PROTEIN-RELATED"/>
    <property type="match status" value="1"/>
</dbReference>
<comment type="subcellular location">
    <subcellularLocation>
        <location evidence="1">Membrane</location>
        <topology evidence="1">Multi-pass membrane protein</topology>
    </subcellularLocation>
</comment>
<comment type="caution">
    <text evidence="9">The sequence shown here is derived from an EMBL/GenBank/DDBJ whole genome shotgun (WGS) entry which is preliminary data.</text>
</comment>
<comment type="similarity">
    <text evidence="5">Belongs to the SAT4 family.</text>
</comment>
<reference evidence="9" key="1">
    <citation type="submission" date="2023-06" db="EMBL/GenBank/DDBJ databases">
        <title>Multi-omics analyses reveal the molecular pathogenesis toolkit of Lasiodiplodia hormozganensis, a cross-kingdom pathogen.</title>
        <authorList>
            <person name="Felix C."/>
            <person name="Meneses R."/>
            <person name="Goncalves M.F.M."/>
            <person name="Tilleman L."/>
            <person name="Duarte A.S."/>
            <person name="Jorrin-Novo J.V."/>
            <person name="Van De Peer Y."/>
            <person name="Deforce D."/>
            <person name="Van Nieuwerburgh F."/>
            <person name="Esteves A.C."/>
            <person name="Alves A."/>
        </authorList>
    </citation>
    <scope>NUCLEOTIDE SEQUENCE</scope>
    <source>
        <strain evidence="9">CBS 339.90</strain>
    </source>
</reference>
<feature type="transmembrane region" description="Helical" evidence="7">
    <location>
        <begin position="147"/>
        <end position="169"/>
    </location>
</feature>
<evidence type="ECO:0000256" key="7">
    <source>
        <dbReference type="SAM" id="Phobius"/>
    </source>
</evidence>
<feature type="compositionally biased region" description="Basic and acidic residues" evidence="6">
    <location>
        <begin position="321"/>
        <end position="330"/>
    </location>
</feature>
<evidence type="ECO:0000313" key="9">
    <source>
        <dbReference type="EMBL" id="KAK0612690.1"/>
    </source>
</evidence>
<feature type="transmembrane region" description="Helical" evidence="7">
    <location>
        <begin position="114"/>
        <end position="135"/>
    </location>
</feature>
<feature type="transmembrane region" description="Helical" evidence="7">
    <location>
        <begin position="65"/>
        <end position="87"/>
    </location>
</feature>
<feature type="transmembrane region" description="Helical" evidence="7">
    <location>
        <begin position="273"/>
        <end position="296"/>
    </location>
</feature>
<keyword evidence="3 7" id="KW-1133">Transmembrane helix</keyword>
<keyword evidence="10" id="KW-1185">Reference proteome</keyword>
<feature type="domain" description="Rhodopsin" evidence="8">
    <location>
        <begin position="49"/>
        <end position="296"/>
    </location>
</feature>
<feature type="region of interest" description="Disordered" evidence="6">
    <location>
        <begin position="308"/>
        <end position="330"/>
    </location>
</feature>
<dbReference type="Proteomes" id="UP001175001">
    <property type="component" value="Unassembled WGS sequence"/>
</dbReference>
<dbReference type="EMBL" id="JAUJDW010000214">
    <property type="protein sequence ID" value="KAK0612690.1"/>
    <property type="molecule type" value="Genomic_DNA"/>
</dbReference>
<organism evidence="9 10">
    <name type="scientific">Lasiodiplodia hormozganensis</name>
    <dbReference type="NCBI Taxonomy" id="869390"/>
    <lineage>
        <taxon>Eukaryota</taxon>
        <taxon>Fungi</taxon>
        <taxon>Dikarya</taxon>
        <taxon>Ascomycota</taxon>
        <taxon>Pezizomycotina</taxon>
        <taxon>Dothideomycetes</taxon>
        <taxon>Dothideomycetes incertae sedis</taxon>
        <taxon>Botryosphaeriales</taxon>
        <taxon>Botryosphaeriaceae</taxon>
        <taxon>Lasiodiplodia</taxon>
    </lineage>
</organism>
<evidence type="ECO:0000259" key="8">
    <source>
        <dbReference type="Pfam" id="PF20684"/>
    </source>
</evidence>
<evidence type="ECO:0000256" key="1">
    <source>
        <dbReference type="ARBA" id="ARBA00004141"/>
    </source>
</evidence>
<dbReference type="InterPro" id="IPR049326">
    <property type="entry name" value="Rhodopsin_dom_fungi"/>
</dbReference>
<evidence type="ECO:0000256" key="4">
    <source>
        <dbReference type="ARBA" id="ARBA00023136"/>
    </source>
</evidence>
<proteinExistence type="inferred from homology"/>
<feature type="transmembrane region" description="Helical" evidence="7">
    <location>
        <begin position="205"/>
        <end position="225"/>
    </location>
</feature>
<dbReference type="GO" id="GO:0016020">
    <property type="term" value="C:membrane"/>
    <property type="evidence" value="ECO:0007669"/>
    <property type="project" value="UniProtKB-SubCell"/>
</dbReference>
<dbReference type="Pfam" id="PF20684">
    <property type="entry name" value="Fung_rhodopsin"/>
    <property type="match status" value="1"/>
</dbReference>
<accession>A0AA39U7G0</accession>
<evidence type="ECO:0000256" key="5">
    <source>
        <dbReference type="ARBA" id="ARBA00038359"/>
    </source>
</evidence>
<gene>
    <name evidence="9" type="ORF">DIS24_g12022</name>
</gene>
<dbReference type="AlphaFoldDB" id="A0AA39U7G0"/>
<protein>
    <recommendedName>
        <fullName evidence="8">Rhodopsin domain-containing protein</fullName>
    </recommendedName>
</protein>
<evidence type="ECO:0000256" key="6">
    <source>
        <dbReference type="SAM" id="MobiDB-lite"/>
    </source>
</evidence>
<evidence type="ECO:0000256" key="2">
    <source>
        <dbReference type="ARBA" id="ARBA00022692"/>
    </source>
</evidence>
<dbReference type="InterPro" id="IPR052337">
    <property type="entry name" value="SAT4-like"/>
</dbReference>
<dbReference type="PANTHER" id="PTHR33048">
    <property type="entry name" value="PTH11-LIKE INTEGRAL MEMBRANE PROTEIN (AFU_ORTHOLOGUE AFUA_5G11245)"/>
    <property type="match status" value="1"/>
</dbReference>
<evidence type="ECO:0000256" key="3">
    <source>
        <dbReference type="ARBA" id="ARBA00022989"/>
    </source>
</evidence>
<feature type="transmembrane region" description="Helical" evidence="7">
    <location>
        <begin position="237"/>
        <end position="253"/>
    </location>
</feature>
<evidence type="ECO:0000313" key="10">
    <source>
        <dbReference type="Proteomes" id="UP001175001"/>
    </source>
</evidence>
<keyword evidence="4 7" id="KW-0472">Membrane</keyword>
<sequence length="402" mass="43663">MLAADIQQALTDGRIPNGISTEYLAASKDSGAEAGILVVLALALIITALRLYARISDPRGLVLEDYLIILTGAQLITFVGLCLKLLALGSGRHIEYIEYVLPLSTVNKTEVLDFIAHIIYTTALYTCRMSGLSFYRRLCRRHGVLSLAVNISFGLITAGFVPQLLLIIFHCTPVTGLWPYPWQPEYASGLYACIEWGVVYLTNSIVSLVSDLILFVIPIALIAIYRGTVANKVKLSVVLIPGILVIAISITRLDLAHRGWTDTDQSWSYGPMLAIETAEIGGTMVALSAPALKVFFGRVYQSSSFHSSNKVRSTGRRTKRGTREQDRGTELEGWQRGGVVGNETVVGTLEEASAEEVGLDDGRGSEEDLLVVGQGVERKGSRRKDGGVKVTTMVETRTDAIG</sequence>